<dbReference type="PANTHER" id="PTHR47816:SF4">
    <property type="entry name" value="RIBOSOMAL RNA SMALL SUBUNIT METHYLTRANSFERASE C"/>
    <property type="match status" value="1"/>
</dbReference>
<dbReference type="InterPro" id="IPR046977">
    <property type="entry name" value="RsmC/RlmG"/>
</dbReference>
<dbReference type="EMBL" id="CZKA01000041">
    <property type="protein sequence ID" value="CUR57873.1"/>
    <property type="molecule type" value="Genomic_DNA"/>
</dbReference>
<dbReference type="Gene3D" id="3.40.50.150">
    <property type="entry name" value="Vaccinia Virus protein VP39"/>
    <property type="match status" value="1"/>
</dbReference>
<dbReference type="GO" id="GO:0032259">
    <property type="term" value="P:methylation"/>
    <property type="evidence" value="ECO:0007669"/>
    <property type="project" value="UniProtKB-KW"/>
</dbReference>
<protein>
    <submittedName>
        <fullName evidence="4">Putative methyltransferase small domain protein</fullName>
    </submittedName>
</protein>
<gene>
    <name evidence="4" type="ORF">NOCA2460022</name>
</gene>
<evidence type="ECO:0000256" key="2">
    <source>
        <dbReference type="ARBA" id="ARBA00022679"/>
    </source>
</evidence>
<evidence type="ECO:0000259" key="3">
    <source>
        <dbReference type="Pfam" id="PF05175"/>
    </source>
</evidence>
<name>A0A2P2C7A3_9ZZZZ</name>
<sequence>MTDHYFSADPSVPFTRVSFTCEVWGRRLDLVSGSGVYSKGRLDIGTAILLRETQPPRSGRILDLGCGYGVIGLAIALSGEAVVTGVEVNERAVLLANQNAESLGVADRFVAGTPDSIDPSQMYDEIWSNPPIRIGKDALHALLLTWLPRLAPGGRAVMVVGKNLGADSLQRWLGDQGYPTTRLASAKGFRVLETRAGAQSS</sequence>
<dbReference type="PANTHER" id="PTHR47816">
    <property type="entry name" value="RIBOSOMAL RNA SMALL SUBUNIT METHYLTRANSFERASE C"/>
    <property type="match status" value="1"/>
</dbReference>
<proteinExistence type="predicted"/>
<dbReference type="AlphaFoldDB" id="A0A2P2C7A3"/>
<dbReference type="SUPFAM" id="SSF53335">
    <property type="entry name" value="S-adenosyl-L-methionine-dependent methyltransferases"/>
    <property type="match status" value="1"/>
</dbReference>
<accession>A0A2P2C7A3</accession>
<evidence type="ECO:0000313" key="4">
    <source>
        <dbReference type="EMBL" id="CUR57873.1"/>
    </source>
</evidence>
<feature type="domain" description="Methyltransferase small" evidence="3">
    <location>
        <begin position="28"/>
        <end position="192"/>
    </location>
</feature>
<dbReference type="InterPro" id="IPR029063">
    <property type="entry name" value="SAM-dependent_MTases_sf"/>
</dbReference>
<dbReference type="CDD" id="cd02440">
    <property type="entry name" value="AdoMet_MTases"/>
    <property type="match status" value="1"/>
</dbReference>
<keyword evidence="2 4" id="KW-0808">Transferase</keyword>
<keyword evidence="1 4" id="KW-0489">Methyltransferase</keyword>
<dbReference type="GO" id="GO:0008757">
    <property type="term" value="F:S-adenosylmethionine-dependent methyltransferase activity"/>
    <property type="evidence" value="ECO:0007669"/>
    <property type="project" value="InterPro"/>
</dbReference>
<dbReference type="InterPro" id="IPR007848">
    <property type="entry name" value="Small_mtfrase_dom"/>
</dbReference>
<dbReference type="Pfam" id="PF05175">
    <property type="entry name" value="MTS"/>
    <property type="match status" value="1"/>
</dbReference>
<organism evidence="4">
    <name type="scientific">metagenome</name>
    <dbReference type="NCBI Taxonomy" id="256318"/>
    <lineage>
        <taxon>unclassified sequences</taxon>
        <taxon>metagenomes</taxon>
    </lineage>
</organism>
<reference evidence="4" key="1">
    <citation type="submission" date="2015-08" db="EMBL/GenBank/DDBJ databases">
        <authorList>
            <person name="Babu N.S."/>
            <person name="Beckwith C.J."/>
            <person name="Beseler K.G."/>
            <person name="Brison A."/>
            <person name="Carone J.V."/>
            <person name="Caskin T.P."/>
            <person name="Diamond M."/>
            <person name="Durham M.E."/>
            <person name="Foxe J.M."/>
            <person name="Go M."/>
            <person name="Henderson B.A."/>
            <person name="Jones I.B."/>
            <person name="McGettigan J.A."/>
            <person name="Micheletti S.J."/>
            <person name="Nasrallah M.E."/>
            <person name="Ortiz D."/>
            <person name="Piller C.R."/>
            <person name="Privatt S.R."/>
            <person name="Schneider S.L."/>
            <person name="Sharp S."/>
            <person name="Smith T.C."/>
            <person name="Stanton J.D."/>
            <person name="Ullery H.E."/>
            <person name="Wilson R.J."/>
            <person name="Serrano M.G."/>
            <person name="Buck G."/>
            <person name="Lee V."/>
            <person name="Wang Y."/>
            <person name="Carvalho R."/>
            <person name="Voegtly L."/>
            <person name="Shi R."/>
            <person name="Duckworth R."/>
            <person name="Johnson A."/>
            <person name="Loviza R."/>
            <person name="Walstead R."/>
            <person name="Shah Z."/>
            <person name="Kiflezghi M."/>
            <person name="Wade K."/>
            <person name="Ball S.L."/>
            <person name="Bradley K.W."/>
            <person name="Asai D.J."/>
            <person name="Bowman C.A."/>
            <person name="Russell D.A."/>
            <person name="Pope W.H."/>
            <person name="Jacobs-Sera D."/>
            <person name="Hendrix R.W."/>
            <person name="Hatfull G.F."/>
        </authorList>
    </citation>
    <scope>NUCLEOTIDE SEQUENCE</scope>
</reference>
<evidence type="ECO:0000256" key="1">
    <source>
        <dbReference type="ARBA" id="ARBA00022603"/>
    </source>
</evidence>